<proteinExistence type="predicted"/>
<dbReference type="AlphaFoldDB" id="A0A1F6P7N2"/>
<accession>A0A1F6P7N2</accession>
<keyword evidence="1" id="KW-1133">Transmembrane helix</keyword>
<gene>
    <name evidence="2" type="ORF">A2563_00450</name>
</gene>
<evidence type="ECO:0000256" key="1">
    <source>
        <dbReference type="SAM" id="Phobius"/>
    </source>
</evidence>
<sequence length="202" mass="23095">MSVSKKINLKDNEKVVDIIRPHIVAHVGQYFLGAIFLLATSFFMFRLFSYGWWGNVIYGAGMVVGFYIIFRTWFMSRKNILVLTSTRIVDIHRVGWLDEIISSVSYLDIKDVAIRKRGIWQSLFNFGGLSIASKSESFVVEVLNINNPAEVQTLLSDLGQQYKQDIKVVNSKVIYNNFVKIIPSLPDGDLQEVRRLIDEQLG</sequence>
<dbReference type="Proteomes" id="UP000176634">
    <property type="component" value="Unassembled WGS sequence"/>
</dbReference>
<protein>
    <recommendedName>
        <fullName evidence="4">DUF304 domain-containing protein</fullName>
    </recommendedName>
</protein>
<dbReference type="EMBL" id="MFRA01000008">
    <property type="protein sequence ID" value="OGH92050.1"/>
    <property type="molecule type" value="Genomic_DNA"/>
</dbReference>
<comment type="caution">
    <text evidence="2">The sequence shown here is derived from an EMBL/GenBank/DDBJ whole genome shotgun (WGS) entry which is preliminary data.</text>
</comment>
<name>A0A1F6P7N2_9BACT</name>
<keyword evidence="1" id="KW-0472">Membrane</keyword>
<evidence type="ECO:0000313" key="3">
    <source>
        <dbReference type="Proteomes" id="UP000176634"/>
    </source>
</evidence>
<feature type="transmembrane region" description="Helical" evidence="1">
    <location>
        <begin position="50"/>
        <end position="70"/>
    </location>
</feature>
<evidence type="ECO:0000313" key="2">
    <source>
        <dbReference type="EMBL" id="OGH92050.1"/>
    </source>
</evidence>
<keyword evidence="1" id="KW-0812">Transmembrane</keyword>
<organism evidence="2 3">
    <name type="scientific">Candidatus Magasanikbacteria bacterium RIFOXYD1_FULL_40_23</name>
    <dbReference type="NCBI Taxonomy" id="1798705"/>
    <lineage>
        <taxon>Bacteria</taxon>
        <taxon>Candidatus Magasanikiibacteriota</taxon>
    </lineage>
</organism>
<evidence type="ECO:0008006" key="4">
    <source>
        <dbReference type="Google" id="ProtNLM"/>
    </source>
</evidence>
<feature type="transmembrane region" description="Helical" evidence="1">
    <location>
        <begin position="23"/>
        <end position="44"/>
    </location>
</feature>
<reference evidence="2 3" key="1">
    <citation type="journal article" date="2016" name="Nat. Commun.">
        <title>Thousands of microbial genomes shed light on interconnected biogeochemical processes in an aquifer system.</title>
        <authorList>
            <person name="Anantharaman K."/>
            <person name="Brown C.T."/>
            <person name="Hug L.A."/>
            <person name="Sharon I."/>
            <person name="Castelle C.J."/>
            <person name="Probst A.J."/>
            <person name="Thomas B.C."/>
            <person name="Singh A."/>
            <person name="Wilkins M.J."/>
            <person name="Karaoz U."/>
            <person name="Brodie E.L."/>
            <person name="Williams K.H."/>
            <person name="Hubbard S.S."/>
            <person name="Banfield J.F."/>
        </authorList>
    </citation>
    <scope>NUCLEOTIDE SEQUENCE [LARGE SCALE GENOMIC DNA]</scope>
</reference>
<dbReference type="STRING" id="1798705.A2563_00450"/>